<evidence type="ECO:0000256" key="2">
    <source>
        <dbReference type="ARBA" id="ARBA00009792"/>
    </source>
</evidence>
<gene>
    <name evidence="10" type="ORF">KUTeg_009032</name>
</gene>
<evidence type="ECO:0000256" key="5">
    <source>
        <dbReference type="ARBA" id="ARBA00022833"/>
    </source>
</evidence>
<dbReference type="Gene3D" id="3.20.110.10">
    <property type="entry name" value="Glycoside hydrolase 38, N terminal domain"/>
    <property type="match status" value="3"/>
</dbReference>
<keyword evidence="5" id="KW-0862">Zinc</keyword>
<dbReference type="InterPro" id="IPR028995">
    <property type="entry name" value="Glyco_hydro_57/38_cen_sf"/>
</dbReference>
<evidence type="ECO:0000259" key="9">
    <source>
        <dbReference type="SMART" id="SM00872"/>
    </source>
</evidence>
<dbReference type="InterPro" id="IPR011682">
    <property type="entry name" value="Glyco_hydro_38_C"/>
</dbReference>
<evidence type="ECO:0000256" key="7">
    <source>
        <dbReference type="ARBA" id="ARBA00023295"/>
    </source>
</evidence>
<keyword evidence="4" id="KW-0378">Hydrolase</keyword>
<dbReference type="PANTHER" id="PTHR11607">
    <property type="entry name" value="ALPHA-MANNOSIDASE"/>
    <property type="match status" value="1"/>
</dbReference>
<dbReference type="Proteomes" id="UP001217089">
    <property type="component" value="Unassembled WGS sequence"/>
</dbReference>
<keyword evidence="11" id="KW-1185">Reference proteome</keyword>
<name>A0ABQ9F7R1_TEGGR</name>
<evidence type="ECO:0000313" key="11">
    <source>
        <dbReference type="Proteomes" id="UP001217089"/>
    </source>
</evidence>
<dbReference type="InterPro" id="IPR000602">
    <property type="entry name" value="Glyco_hydro_38_N"/>
</dbReference>
<feature type="transmembrane region" description="Helical" evidence="8">
    <location>
        <begin position="6"/>
        <end position="24"/>
    </location>
</feature>
<keyword evidence="6" id="KW-1015">Disulfide bond</keyword>
<evidence type="ECO:0000256" key="4">
    <source>
        <dbReference type="ARBA" id="ARBA00022801"/>
    </source>
</evidence>
<protein>
    <recommendedName>
        <fullName evidence="9">Glycoside hydrolase family 38 central domain-containing protein</fullName>
    </recommendedName>
</protein>
<evidence type="ECO:0000256" key="6">
    <source>
        <dbReference type="ARBA" id="ARBA00023157"/>
    </source>
</evidence>
<keyword evidence="8" id="KW-0472">Membrane</keyword>
<dbReference type="PANTHER" id="PTHR11607:SF3">
    <property type="entry name" value="LYSOSOMAL ALPHA-MANNOSIDASE"/>
    <property type="match status" value="1"/>
</dbReference>
<comment type="similarity">
    <text evidence="2">Belongs to the glycosyl hydrolase 38 family.</text>
</comment>
<reference evidence="10 11" key="1">
    <citation type="submission" date="2022-12" db="EMBL/GenBank/DDBJ databases">
        <title>Chromosome-level genome of Tegillarca granosa.</title>
        <authorList>
            <person name="Kim J."/>
        </authorList>
    </citation>
    <scope>NUCLEOTIDE SEQUENCE [LARGE SCALE GENOMIC DNA]</scope>
    <source>
        <strain evidence="10">Teg-2019</strain>
        <tissue evidence="10">Adductor muscle</tissue>
    </source>
</reference>
<dbReference type="SUPFAM" id="SSF88713">
    <property type="entry name" value="Glycoside hydrolase/deacetylase"/>
    <property type="match status" value="3"/>
</dbReference>
<dbReference type="SUPFAM" id="SSF88688">
    <property type="entry name" value="Families 57/38 glycoside transferase middle domain"/>
    <property type="match status" value="1"/>
</dbReference>
<proteinExistence type="inferred from homology"/>
<dbReference type="InterPro" id="IPR011013">
    <property type="entry name" value="Gal_mutarotase_sf_dom"/>
</dbReference>
<evidence type="ECO:0000313" key="10">
    <source>
        <dbReference type="EMBL" id="KAJ8313404.1"/>
    </source>
</evidence>
<dbReference type="InterPro" id="IPR037094">
    <property type="entry name" value="Glyco_hydro_38_cen_sf"/>
</dbReference>
<keyword evidence="8" id="KW-0812">Transmembrane</keyword>
<dbReference type="Gene3D" id="1.20.1270.50">
    <property type="entry name" value="Glycoside hydrolase family 38, central domain"/>
    <property type="match status" value="1"/>
</dbReference>
<dbReference type="InterPro" id="IPR011330">
    <property type="entry name" value="Glyco_hydro/deAcase_b/a-brl"/>
</dbReference>
<dbReference type="Pfam" id="PF09261">
    <property type="entry name" value="Alpha-mann_mid"/>
    <property type="match status" value="1"/>
</dbReference>
<comment type="cofactor">
    <cofactor evidence="1">
        <name>Zn(2+)</name>
        <dbReference type="ChEBI" id="CHEBI:29105"/>
    </cofactor>
</comment>
<dbReference type="SUPFAM" id="SSF74650">
    <property type="entry name" value="Galactose mutarotase-like"/>
    <property type="match status" value="3"/>
</dbReference>
<accession>A0ABQ9F7R1</accession>
<dbReference type="EMBL" id="JARBDR010000367">
    <property type="protein sequence ID" value="KAJ8313404.1"/>
    <property type="molecule type" value="Genomic_DNA"/>
</dbReference>
<keyword evidence="3" id="KW-0479">Metal-binding</keyword>
<organism evidence="10 11">
    <name type="scientific">Tegillarca granosa</name>
    <name type="common">Malaysian cockle</name>
    <name type="synonym">Anadara granosa</name>
    <dbReference type="NCBI Taxonomy" id="220873"/>
    <lineage>
        <taxon>Eukaryota</taxon>
        <taxon>Metazoa</taxon>
        <taxon>Spiralia</taxon>
        <taxon>Lophotrochozoa</taxon>
        <taxon>Mollusca</taxon>
        <taxon>Bivalvia</taxon>
        <taxon>Autobranchia</taxon>
        <taxon>Pteriomorphia</taxon>
        <taxon>Arcoida</taxon>
        <taxon>Arcoidea</taxon>
        <taxon>Arcidae</taxon>
        <taxon>Tegillarca</taxon>
    </lineage>
</organism>
<feature type="domain" description="Glycoside hydrolase family 38 central" evidence="9">
    <location>
        <begin position="671"/>
        <end position="752"/>
    </location>
</feature>
<evidence type="ECO:0000256" key="3">
    <source>
        <dbReference type="ARBA" id="ARBA00022723"/>
    </source>
</evidence>
<keyword evidence="8" id="KW-1133">Transmembrane helix</keyword>
<dbReference type="CDD" id="cd10809">
    <property type="entry name" value="GH38N_AMII_GMII_SfManIII_like"/>
    <property type="match status" value="1"/>
</dbReference>
<dbReference type="Pfam" id="PF01074">
    <property type="entry name" value="Glyco_hydro_38N"/>
    <property type="match status" value="3"/>
</dbReference>
<dbReference type="Pfam" id="PF07748">
    <property type="entry name" value="Glyco_hydro_38C"/>
    <property type="match status" value="1"/>
</dbReference>
<dbReference type="SMART" id="SM00872">
    <property type="entry name" value="Alpha-mann_mid"/>
    <property type="match status" value="1"/>
</dbReference>
<evidence type="ECO:0000256" key="8">
    <source>
        <dbReference type="SAM" id="Phobius"/>
    </source>
</evidence>
<evidence type="ECO:0000256" key="1">
    <source>
        <dbReference type="ARBA" id="ARBA00001947"/>
    </source>
</evidence>
<comment type="caution">
    <text evidence="10">The sequence shown here is derived from an EMBL/GenBank/DDBJ whole genome shotgun (WGS) entry which is preliminary data.</text>
</comment>
<dbReference type="InterPro" id="IPR015341">
    <property type="entry name" value="Glyco_hydro_38_cen"/>
</dbReference>
<dbReference type="InterPro" id="IPR027291">
    <property type="entry name" value="Glyco_hydro_38_N_sf"/>
</dbReference>
<dbReference type="InterPro" id="IPR050843">
    <property type="entry name" value="Glycosyl_Hydrlase_38"/>
</dbReference>
<dbReference type="Gene3D" id="2.70.98.30">
    <property type="entry name" value="Golgi alpha-mannosidase II, domain 4"/>
    <property type="match status" value="2"/>
</dbReference>
<sequence>MKKYMVIWGAMCFMVVCVSLYLMMETVSSNMGKVPGDVTEQNLKKIYQSHQPKNYSDILIPGDKSNEVIQMEKKQDVNDNIKFNQESINKWKLEKKDIKIPSNMCSLADAPVTKSDVQVRKMSNMCSMSDAPVTKSDVQVRKMSNMCSMSDAPVTKSDVQVRKMSNMCSMSDAPVTKSDVQILKVFDLIPFDNPDGGSWKQGWKVTYDPDQWANKKLYIYVVPHTHNDPGWLKTFVDYYRAQTRNIFENMLNKLEQYPQMKIIFAEMSYLNLYWDEIDNSKKARMKNTHVLDTNGIINISTHVLDTDGIKNINTHVLDTDGIKNISTHVLDTNGIINISTHVLDTDGIIKISTHVLDTDGIINMSTHVLDTDGILNIITHVPIFGFVEMNVVKRVSFIEKCNVVLIDRGQLEIVTGGWVMTDEANAHYFAMIDQIIEGNQWLYGTLGVKPQSGWAIDPFGHSPTMAYILKKTGLKNMLVQRIHYSIKKYLAKNKQLEFMWRQQWDQDGTTDMFCHMMPFYSYDVPHTCGPDPKVCCQFDFRRLPGKRWNCPWRVPPVKITNENVEQRAKLLLDQYKKKAQLYRSDVVLAPLGDDFRYDLADEWDFQYQNYEMIMNYINAHPELDILNIKFGTLSEYFNKLYELNEVEKGQKPPGYPVLSGDFFTYSDRDQHYWSGYYTSRPFYKHLDRVMEYHLRAAEIIFSLATSYGRKLGLQNFPLQALMSKLIGARRNLGLYQHHDGLCSVFSIFSIVLFYNSLGHERLQIVKIYVDHPDIEITGPDGSVVSTQTDPFWTDRNRISSIIYKMQKHKTLSKLPLQANYYPMPAMAYIEDEKTRFSVLTAQSLGVSSLEKGVIEVMLDRRLNQDDGRGLRQGLRDNKLTPNRFFFLFEKRINQRVRFCCKVFNGFNKTRVLEVMQDRRLNQDDNRGLGQGVRDNVLTPNRFNIYFEKRKSPLPKDKMNGYPSLQSHMTYLHLVHPLFVIPQSDRAGSISVSPLFSPLSKPLPCDIHLLNLRTLQNKDDNKEVKYIPRDESALLLHHLGIDCGFPNQGLFCKASEGKVVLQDLFKDVKIQTVTETSLSLLHDNEELEPSASLKLNPMEIYTYRKDISRNHETIREIREAVKQVSKGDIKTINKLKDILIPGDKSNEVIQMEKKQDVNDNIKFQQESINKWKPEKKDVKIPSNMCSLADAPVTKSDVQILKVFDLIPFDNPDGGSWKQGWKVTYDPDQWANKKLYIYVVPHTHNDPDYYRAQTRNIFENMLNKLEQYPQMKIIFAEMSYLNLYWDEIDNSKKARMKKLIDRGQLEIVTGGWVMTDEANAHYFAMIDQIIEGNQWLYGTLGVKPQSGWAIDPFGHSPTMAYILKKTGLKNMLIKMGRRTCSVI</sequence>
<keyword evidence="7" id="KW-0326">Glycosidase</keyword>